<dbReference type="InterPro" id="IPR036388">
    <property type="entry name" value="WH-like_DNA-bd_sf"/>
</dbReference>
<evidence type="ECO:0000259" key="4">
    <source>
        <dbReference type="PROSITE" id="PS50956"/>
    </source>
</evidence>
<protein>
    <submittedName>
        <fullName evidence="5">AsnC family alanine catabolic operon regulator</fullName>
    </submittedName>
</protein>
<evidence type="ECO:0000256" key="2">
    <source>
        <dbReference type="ARBA" id="ARBA00023125"/>
    </source>
</evidence>
<dbReference type="GO" id="GO:0043565">
    <property type="term" value="F:sequence-specific DNA binding"/>
    <property type="evidence" value="ECO:0007669"/>
    <property type="project" value="InterPro"/>
</dbReference>
<dbReference type="GO" id="GO:0006355">
    <property type="term" value="P:regulation of DNA-templated transcription"/>
    <property type="evidence" value="ECO:0007669"/>
    <property type="project" value="UniProtKB-ARBA"/>
</dbReference>
<name>N1MLC7_9SPHN</name>
<organism evidence="5 6">
    <name type="scientific">Sphingobium indicum BiD32</name>
    <dbReference type="NCBI Taxonomy" id="1301087"/>
    <lineage>
        <taxon>Bacteria</taxon>
        <taxon>Pseudomonadati</taxon>
        <taxon>Pseudomonadota</taxon>
        <taxon>Alphaproteobacteria</taxon>
        <taxon>Sphingomonadales</taxon>
        <taxon>Sphingomonadaceae</taxon>
        <taxon>Sphingobium</taxon>
    </lineage>
</organism>
<dbReference type="InterPro" id="IPR036390">
    <property type="entry name" value="WH_DNA-bd_sf"/>
</dbReference>
<dbReference type="PROSITE" id="PS00519">
    <property type="entry name" value="HTH_ASNC_1"/>
    <property type="match status" value="1"/>
</dbReference>
<comment type="caution">
    <text evidence="5">The sequence shown here is derived from an EMBL/GenBank/DDBJ whole genome shotgun (WGS) entry which is preliminary data.</text>
</comment>
<proteinExistence type="predicted"/>
<dbReference type="EMBL" id="CAVK010000039">
    <property type="protein sequence ID" value="CCW16422.1"/>
    <property type="molecule type" value="Genomic_DNA"/>
</dbReference>
<keyword evidence="2" id="KW-0238">DNA-binding</keyword>
<dbReference type="Gene3D" id="1.10.10.10">
    <property type="entry name" value="Winged helix-like DNA-binding domain superfamily/Winged helix DNA-binding domain"/>
    <property type="match status" value="1"/>
</dbReference>
<dbReference type="PROSITE" id="PS50956">
    <property type="entry name" value="HTH_ASNC_2"/>
    <property type="match status" value="1"/>
</dbReference>
<evidence type="ECO:0000256" key="1">
    <source>
        <dbReference type="ARBA" id="ARBA00023015"/>
    </source>
</evidence>
<dbReference type="InterPro" id="IPR011991">
    <property type="entry name" value="ArsR-like_HTH"/>
</dbReference>
<dbReference type="SUPFAM" id="SSF54909">
    <property type="entry name" value="Dimeric alpha+beta barrel"/>
    <property type="match status" value="1"/>
</dbReference>
<sequence length="177" mass="20121">MQSADDHSIFSAYMAYRFSGFEHMAMSFDNMDRAILRLLKLNARRSNAEIAAEVGLSPSACHRRIRQLEAGGYIRGYTVVAGGRDDNSLVNVLVQVTLDRQTEDHLARFEHAVRQCPEIRECFLMTGAVDYWLRVEADSVDAYERIHSEILSRMPGVTRINSSIAMRDALRPRRNKG</sequence>
<dbReference type="Pfam" id="PF01037">
    <property type="entry name" value="AsnC_trans_reg"/>
    <property type="match status" value="1"/>
</dbReference>
<dbReference type="Proteomes" id="UP000013201">
    <property type="component" value="Unassembled WGS sequence"/>
</dbReference>
<keyword evidence="6" id="KW-1185">Reference proteome</keyword>
<dbReference type="PANTHER" id="PTHR30154">
    <property type="entry name" value="LEUCINE-RESPONSIVE REGULATORY PROTEIN"/>
    <property type="match status" value="1"/>
</dbReference>
<dbReference type="SUPFAM" id="SSF46785">
    <property type="entry name" value="Winged helix' DNA-binding domain"/>
    <property type="match status" value="1"/>
</dbReference>
<evidence type="ECO:0000256" key="3">
    <source>
        <dbReference type="ARBA" id="ARBA00023163"/>
    </source>
</evidence>
<evidence type="ECO:0000313" key="5">
    <source>
        <dbReference type="EMBL" id="CCW16422.1"/>
    </source>
</evidence>
<dbReference type="InterPro" id="IPR011008">
    <property type="entry name" value="Dimeric_a/b-barrel"/>
</dbReference>
<dbReference type="CDD" id="cd00090">
    <property type="entry name" value="HTH_ARSR"/>
    <property type="match status" value="1"/>
</dbReference>
<keyword evidence="3" id="KW-0804">Transcription</keyword>
<dbReference type="InterPro" id="IPR019885">
    <property type="entry name" value="Tscrpt_reg_HTH_AsnC-type_CS"/>
</dbReference>
<dbReference type="SMART" id="SM00344">
    <property type="entry name" value="HTH_ASNC"/>
    <property type="match status" value="1"/>
</dbReference>
<evidence type="ECO:0000313" key="6">
    <source>
        <dbReference type="Proteomes" id="UP000013201"/>
    </source>
</evidence>
<reference evidence="5 6" key="1">
    <citation type="submission" date="2013-03" db="EMBL/GenBank/DDBJ databases">
        <authorList>
            <person name="Le V."/>
        </authorList>
    </citation>
    <scope>NUCLEOTIDE SEQUENCE [LARGE SCALE GENOMIC DNA]</scope>
    <source>
        <strain evidence="5 6">BiD32</strain>
    </source>
</reference>
<dbReference type="PANTHER" id="PTHR30154:SF34">
    <property type="entry name" value="TRANSCRIPTIONAL REGULATOR AZLB"/>
    <property type="match status" value="1"/>
</dbReference>
<dbReference type="InterPro" id="IPR019887">
    <property type="entry name" value="Tscrpt_reg_AsnC/Lrp_C"/>
</dbReference>
<keyword evidence="1" id="KW-0805">Transcription regulation</keyword>
<dbReference type="AlphaFoldDB" id="N1MLC7"/>
<dbReference type="Gene3D" id="3.30.70.920">
    <property type="match status" value="1"/>
</dbReference>
<gene>
    <name evidence="5" type="ORF">EBBID32_7580</name>
</gene>
<reference evidence="6" key="2">
    <citation type="submission" date="2013-04" db="EMBL/GenBank/DDBJ databases">
        <title>Bisphenol A degrading Sphingobium sp. strain BiD32.</title>
        <authorList>
            <person name="Nielsen J.L."/>
            <person name="Zhou N.A."/>
            <person name="Kjeldal H."/>
        </authorList>
    </citation>
    <scope>NUCLEOTIDE SEQUENCE [LARGE SCALE GENOMIC DNA]</scope>
    <source>
        <strain evidence="6">BiD32</strain>
    </source>
</reference>
<dbReference type="GO" id="GO:0005829">
    <property type="term" value="C:cytosol"/>
    <property type="evidence" value="ECO:0007669"/>
    <property type="project" value="TreeGrafter"/>
</dbReference>
<dbReference type="InterPro" id="IPR000485">
    <property type="entry name" value="AsnC-type_HTH_dom"/>
</dbReference>
<dbReference type="InterPro" id="IPR019888">
    <property type="entry name" value="Tscrpt_reg_AsnC-like"/>
</dbReference>
<dbReference type="Pfam" id="PF13404">
    <property type="entry name" value="HTH_AsnC-type"/>
    <property type="match status" value="1"/>
</dbReference>
<dbReference type="GO" id="GO:0043200">
    <property type="term" value="P:response to amino acid"/>
    <property type="evidence" value="ECO:0007669"/>
    <property type="project" value="TreeGrafter"/>
</dbReference>
<feature type="domain" description="HTH asnC-type" evidence="4">
    <location>
        <begin position="28"/>
        <end position="80"/>
    </location>
</feature>
<accession>N1MLC7</accession>
<dbReference type="PRINTS" id="PR00033">
    <property type="entry name" value="HTHASNC"/>
</dbReference>